<keyword evidence="4 8" id="KW-1133">Transmembrane helix</keyword>
<dbReference type="KEGG" id="dpx:DAPPUDRAFT_325096"/>
<proteinExistence type="predicted"/>
<dbReference type="OrthoDB" id="6375714at2759"/>
<dbReference type="PhylomeDB" id="E9H3P7"/>
<dbReference type="Proteomes" id="UP000000305">
    <property type="component" value="Unassembled WGS sequence"/>
</dbReference>
<keyword evidence="10" id="KW-1185">Reference proteome</keyword>
<keyword evidence="5 8" id="KW-0472">Membrane</keyword>
<reference evidence="9 10" key="1">
    <citation type="journal article" date="2011" name="Science">
        <title>The ecoresponsive genome of Daphnia pulex.</title>
        <authorList>
            <person name="Colbourne J.K."/>
            <person name="Pfrender M.E."/>
            <person name="Gilbert D."/>
            <person name="Thomas W.K."/>
            <person name="Tucker A."/>
            <person name="Oakley T.H."/>
            <person name="Tokishita S."/>
            <person name="Aerts A."/>
            <person name="Arnold G.J."/>
            <person name="Basu M.K."/>
            <person name="Bauer D.J."/>
            <person name="Caceres C.E."/>
            <person name="Carmel L."/>
            <person name="Casola C."/>
            <person name="Choi J.H."/>
            <person name="Detter J.C."/>
            <person name="Dong Q."/>
            <person name="Dusheyko S."/>
            <person name="Eads B.D."/>
            <person name="Frohlich T."/>
            <person name="Geiler-Samerotte K.A."/>
            <person name="Gerlach D."/>
            <person name="Hatcher P."/>
            <person name="Jogdeo S."/>
            <person name="Krijgsveld J."/>
            <person name="Kriventseva E.V."/>
            <person name="Kultz D."/>
            <person name="Laforsch C."/>
            <person name="Lindquist E."/>
            <person name="Lopez J."/>
            <person name="Manak J.R."/>
            <person name="Muller J."/>
            <person name="Pangilinan J."/>
            <person name="Patwardhan R.P."/>
            <person name="Pitluck S."/>
            <person name="Pritham E.J."/>
            <person name="Rechtsteiner A."/>
            <person name="Rho M."/>
            <person name="Rogozin I.B."/>
            <person name="Sakarya O."/>
            <person name="Salamov A."/>
            <person name="Schaack S."/>
            <person name="Shapiro H."/>
            <person name="Shiga Y."/>
            <person name="Skalitzky C."/>
            <person name="Smith Z."/>
            <person name="Souvorov A."/>
            <person name="Sung W."/>
            <person name="Tang Z."/>
            <person name="Tsuchiya D."/>
            <person name="Tu H."/>
            <person name="Vos H."/>
            <person name="Wang M."/>
            <person name="Wolf Y.I."/>
            <person name="Yamagata H."/>
            <person name="Yamada T."/>
            <person name="Ye Y."/>
            <person name="Shaw J.R."/>
            <person name="Andrews J."/>
            <person name="Crease T.J."/>
            <person name="Tang H."/>
            <person name="Lucas S.M."/>
            <person name="Robertson H.M."/>
            <person name="Bork P."/>
            <person name="Koonin E.V."/>
            <person name="Zdobnov E.M."/>
            <person name="Grigoriev I.V."/>
            <person name="Lynch M."/>
            <person name="Boore J.L."/>
        </authorList>
    </citation>
    <scope>NUCLEOTIDE SEQUENCE [LARGE SCALE GENOMIC DNA]</scope>
</reference>
<keyword evidence="7" id="KW-0325">Glycoprotein</keyword>
<evidence type="ECO:0000256" key="6">
    <source>
        <dbReference type="ARBA" id="ARBA00023170"/>
    </source>
</evidence>
<evidence type="ECO:0000256" key="5">
    <source>
        <dbReference type="ARBA" id="ARBA00023136"/>
    </source>
</evidence>
<dbReference type="GO" id="GO:0005886">
    <property type="term" value="C:plasma membrane"/>
    <property type="evidence" value="ECO:0007669"/>
    <property type="project" value="UniProtKB-SubCell"/>
</dbReference>
<gene>
    <name evidence="9" type="ORF">DAPPUDRAFT_325096</name>
</gene>
<keyword evidence="2" id="KW-1003">Cell membrane</keyword>
<evidence type="ECO:0000256" key="4">
    <source>
        <dbReference type="ARBA" id="ARBA00022989"/>
    </source>
</evidence>
<evidence type="ECO:0000313" key="9">
    <source>
        <dbReference type="EMBL" id="EFX73547.1"/>
    </source>
</evidence>
<evidence type="ECO:0000313" key="10">
    <source>
        <dbReference type="Proteomes" id="UP000000305"/>
    </source>
</evidence>
<dbReference type="HOGENOM" id="CLU_1940231_0_0_1"/>
<sequence length="130" mass="14752">MVRVTENWLEPQVVDAPRKRLPFRLVAGVWCLAAFIFVQAYNSTLFTYVVVPVNYPLINSVYDMADRRDINLMVRKAGTPDLVISDMNNTGLYTKLLERLNSFPESRCTLASNCIEFVTPGSNNVFLDVT</sequence>
<organism evidence="9 10">
    <name type="scientific">Daphnia pulex</name>
    <name type="common">Water flea</name>
    <dbReference type="NCBI Taxonomy" id="6669"/>
    <lineage>
        <taxon>Eukaryota</taxon>
        <taxon>Metazoa</taxon>
        <taxon>Ecdysozoa</taxon>
        <taxon>Arthropoda</taxon>
        <taxon>Crustacea</taxon>
        <taxon>Branchiopoda</taxon>
        <taxon>Diplostraca</taxon>
        <taxon>Cladocera</taxon>
        <taxon>Anomopoda</taxon>
        <taxon>Daphniidae</taxon>
        <taxon>Daphnia</taxon>
    </lineage>
</organism>
<dbReference type="InParanoid" id="E9H3P7"/>
<evidence type="ECO:0000256" key="1">
    <source>
        <dbReference type="ARBA" id="ARBA00004651"/>
    </source>
</evidence>
<dbReference type="Gene3D" id="1.10.287.70">
    <property type="match status" value="1"/>
</dbReference>
<dbReference type="EMBL" id="GL732589">
    <property type="protein sequence ID" value="EFX73547.1"/>
    <property type="molecule type" value="Genomic_DNA"/>
</dbReference>
<evidence type="ECO:0000256" key="3">
    <source>
        <dbReference type="ARBA" id="ARBA00022692"/>
    </source>
</evidence>
<keyword evidence="3 8" id="KW-0812">Transmembrane</keyword>
<dbReference type="AlphaFoldDB" id="E9H3P7"/>
<comment type="subcellular location">
    <subcellularLocation>
        <location evidence="1">Cell membrane</location>
        <topology evidence="1">Multi-pass membrane protein</topology>
    </subcellularLocation>
</comment>
<accession>E9H3P7</accession>
<evidence type="ECO:0000256" key="8">
    <source>
        <dbReference type="SAM" id="Phobius"/>
    </source>
</evidence>
<feature type="transmembrane region" description="Helical" evidence="8">
    <location>
        <begin position="21"/>
        <end position="39"/>
    </location>
</feature>
<name>E9H3P7_DAPPU</name>
<evidence type="ECO:0000256" key="2">
    <source>
        <dbReference type="ARBA" id="ARBA00022475"/>
    </source>
</evidence>
<dbReference type="InterPro" id="IPR052192">
    <property type="entry name" value="Insect_Ionotropic_Sensory_Rcpt"/>
</dbReference>
<keyword evidence="6" id="KW-0675">Receptor</keyword>
<protein>
    <recommendedName>
        <fullName evidence="11">Ionotropic glutamate receptor C-terminal domain-containing protein</fullName>
    </recommendedName>
</protein>
<evidence type="ECO:0000256" key="7">
    <source>
        <dbReference type="ARBA" id="ARBA00023180"/>
    </source>
</evidence>
<dbReference type="PANTHER" id="PTHR42643">
    <property type="entry name" value="IONOTROPIC RECEPTOR 20A-RELATED"/>
    <property type="match status" value="1"/>
</dbReference>
<feature type="transmembrane region" description="Helical" evidence="8">
    <location>
        <begin position="45"/>
        <end position="65"/>
    </location>
</feature>
<dbReference type="PANTHER" id="PTHR42643:SF24">
    <property type="entry name" value="IONOTROPIC RECEPTOR 60A"/>
    <property type="match status" value="1"/>
</dbReference>
<evidence type="ECO:0008006" key="11">
    <source>
        <dbReference type="Google" id="ProtNLM"/>
    </source>
</evidence>